<feature type="region of interest" description="Disordered" evidence="1">
    <location>
        <begin position="220"/>
        <end position="260"/>
    </location>
</feature>
<feature type="compositionally biased region" description="Polar residues" evidence="1">
    <location>
        <begin position="100"/>
        <end position="109"/>
    </location>
</feature>
<dbReference type="Pfam" id="PF12118">
    <property type="entry name" value="SprA-related"/>
    <property type="match status" value="1"/>
</dbReference>
<accession>A0A6P1DUM6</accession>
<feature type="compositionally biased region" description="Basic and acidic residues" evidence="1">
    <location>
        <begin position="86"/>
        <end position="95"/>
    </location>
</feature>
<feature type="compositionally biased region" description="Basic and acidic residues" evidence="1">
    <location>
        <begin position="223"/>
        <end position="237"/>
    </location>
</feature>
<dbReference type="Proteomes" id="UP000471640">
    <property type="component" value="Unassembled WGS sequence"/>
</dbReference>
<proteinExistence type="predicted"/>
<dbReference type="AlphaFoldDB" id="A0A6P1DUM6"/>
<comment type="caution">
    <text evidence="2">The sequence shown here is derived from an EMBL/GenBank/DDBJ whole genome shotgun (WGS) entry which is preliminary data.</text>
</comment>
<keyword evidence="3" id="KW-1185">Reference proteome</keyword>
<organism evidence="2 3">
    <name type="scientific">Thiorhodococcus mannitoliphagus</name>
    <dbReference type="NCBI Taxonomy" id="329406"/>
    <lineage>
        <taxon>Bacteria</taxon>
        <taxon>Pseudomonadati</taxon>
        <taxon>Pseudomonadota</taxon>
        <taxon>Gammaproteobacteria</taxon>
        <taxon>Chromatiales</taxon>
        <taxon>Chromatiaceae</taxon>
        <taxon>Thiorhodococcus</taxon>
    </lineage>
</organism>
<feature type="region of interest" description="Disordered" evidence="1">
    <location>
        <begin position="51"/>
        <end position="109"/>
    </location>
</feature>
<evidence type="ECO:0000313" key="3">
    <source>
        <dbReference type="Proteomes" id="UP000471640"/>
    </source>
</evidence>
<reference evidence="2 3" key="2">
    <citation type="submission" date="2020-02" db="EMBL/GenBank/DDBJ databases">
        <title>Genome sequences of Thiorhodococcus mannitoliphagus and Thiorhodococcus minor, purple sulfur photosynthetic bacteria in the gammaproteobacterial family, Chromatiaceae.</title>
        <authorList>
            <person name="Aviles F.A."/>
            <person name="Meyer T.E."/>
            <person name="Kyndt J.A."/>
        </authorList>
    </citation>
    <scope>NUCLEOTIDE SEQUENCE [LARGE SCALE GENOMIC DNA]</scope>
    <source>
        <strain evidence="2 3">DSM 18266</strain>
    </source>
</reference>
<sequence>MRASHVRRLWAVGHTLGVSPGCDRLLGLDFHCGNTDDHSVQIHSAISSTSYPFARPGGAQPSVAPAEDERPEKGALNPASTPAEGEVDRETDRKVAPASESDSAEQALTQDELREVQLLAQRDAEVRAHEQAHIAAGGPYVNGAASYSYQMGPDGKSYAIGGEVGIDTSMRSGDPEANLEKARTILRAALAPAEPSTQDRSVAADARAMEIDAQRELAALQQAEREAGMAEMGRSDGDASESQEGADAPEAETTSVISMKGARARLEQRIGQLFAEPTQSALNEVA</sequence>
<name>A0A6P1DUM6_9GAMM</name>
<evidence type="ECO:0008006" key="4">
    <source>
        <dbReference type="Google" id="ProtNLM"/>
    </source>
</evidence>
<evidence type="ECO:0000256" key="1">
    <source>
        <dbReference type="SAM" id="MobiDB-lite"/>
    </source>
</evidence>
<dbReference type="EMBL" id="JAAIJR010000046">
    <property type="protein sequence ID" value="NEX21180.1"/>
    <property type="molecule type" value="Genomic_DNA"/>
</dbReference>
<protein>
    <recommendedName>
        <fullName evidence="4">SprA-related family protein</fullName>
    </recommendedName>
</protein>
<gene>
    <name evidence="2" type="ORF">G3480_12790</name>
</gene>
<evidence type="ECO:0000313" key="2">
    <source>
        <dbReference type="EMBL" id="NEX21180.1"/>
    </source>
</evidence>
<dbReference type="InterPro" id="IPR021973">
    <property type="entry name" value="SprA-related"/>
</dbReference>
<reference evidence="3" key="1">
    <citation type="journal article" date="2020" name="Microbiol. Resour. Announc.">
        <title>Draft Genome Sequences of Thiorhodococcus mannitoliphagus and Thiorhodococcus minor, Purple Sulfur Photosynthetic Bacteria in the Gammaproteobacterial Family Chromatiaceae.</title>
        <authorList>
            <person name="Aviles F.A."/>
            <person name="Meyer T.E."/>
            <person name="Kyndt J.A."/>
        </authorList>
    </citation>
    <scope>NUCLEOTIDE SEQUENCE [LARGE SCALE GENOMIC DNA]</scope>
    <source>
        <strain evidence="3">DSM 18266</strain>
    </source>
</reference>